<feature type="transmembrane region" description="Helical" evidence="8">
    <location>
        <begin position="305"/>
        <end position="323"/>
    </location>
</feature>
<evidence type="ECO:0000256" key="7">
    <source>
        <dbReference type="ARBA" id="ARBA00023136"/>
    </source>
</evidence>
<dbReference type="GO" id="GO:0005886">
    <property type="term" value="C:plasma membrane"/>
    <property type="evidence" value="ECO:0007669"/>
    <property type="project" value="UniProtKB-SubCell"/>
</dbReference>
<evidence type="ECO:0000256" key="2">
    <source>
        <dbReference type="ARBA" id="ARBA00007935"/>
    </source>
</evidence>
<dbReference type="EMBL" id="JAMBOL010000001">
    <property type="protein sequence ID" value="MCM3712874.1"/>
    <property type="molecule type" value="Genomic_DNA"/>
</dbReference>
<keyword evidence="5 8" id="KW-0812">Transmembrane</keyword>
<dbReference type="Gene3D" id="1.10.3470.10">
    <property type="entry name" value="ABC transporter involved in vitamin B12 uptake, BtuC"/>
    <property type="match status" value="1"/>
</dbReference>
<evidence type="ECO:0000313" key="10">
    <source>
        <dbReference type="Proteomes" id="UP001139179"/>
    </source>
</evidence>
<sequence length="330" mass="34918">MAGSKRLITIVWFVAALTGLAATLFISVSYGAKDVTLETVWAAVFHYDEQWTTHQVVHDIRLPRVLGAAVTGMAFAIAGAIMQGITRNPMADTGILGVNAGAAFVVALSFAFIPSVSYSTLIVLAFFGAGLTTIFIMLLGSVHSPLRLTIAGAVVAAILQSLSTGIAIYFQLSQDLAFWYAGGVGGIGWEHLRLLAPIVFIVAVWAVMLGRPITFLSLGDDSAVSLGVSLNAVRLQGMTAAVLLAGSAVAVAGSIGFVGLVAPHIARWLVGIDYRKRILMSALLGATLLVWADFASRMVNPPREFAIGAMVALVGVPFFLYIARKERREL</sequence>
<feature type="transmembrane region" description="Helical" evidence="8">
    <location>
        <begin position="238"/>
        <end position="266"/>
    </location>
</feature>
<organism evidence="9 10">
    <name type="scientific">Halalkalibacter oceani</name>
    <dbReference type="NCBI Taxonomy" id="1653776"/>
    <lineage>
        <taxon>Bacteria</taxon>
        <taxon>Bacillati</taxon>
        <taxon>Bacillota</taxon>
        <taxon>Bacilli</taxon>
        <taxon>Bacillales</taxon>
        <taxon>Bacillaceae</taxon>
        <taxon>Halalkalibacter</taxon>
    </lineage>
</organism>
<dbReference type="SUPFAM" id="SSF81345">
    <property type="entry name" value="ABC transporter involved in vitamin B12 uptake, BtuC"/>
    <property type="match status" value="1"/>
</dbReference>
<feature type="transmembrane region" description="Helical" evidence="8">
    <location>
        <begin position="94"/>
        <end position="113"/>
    </location>
</feature>
<name>A0A9X2DLQ0_9BACI</name>
<gene>
    <name evidence="9" type="ORF">M3202_02150</name>
</gene>
<evidence type="ECO:0000313" key="9">
    <source>
        <dbReference type="EMBL" id="MCM3712874.1"/>
    </source>
</evidence>
<keyword evidence="7 8" id="KW-0472">Membrane</keyword>
<evidence type="ECO:0000256" key="5">
    <source>
        <dbReference type="ARBA" id="ARBA00022692"/>
    </source>
</evidence>
<evidence type="ECO:0000256" key="6">
    <source>
        <dbReference type="ARBA" id="ARBA00022989"/>
    </source>
</evidence>
<reference evidence="9" key="1">
    <citation type="submission" date="2022-05" db="EMBL/GenBank/DDBJ databases">
        <title>Comparative Genomics of Spacecraft Associated Microbes.</title>
        <authorList>
            <person name="Tran M.T."/>
            <person name="Wright A."/>
            <person name="Seuylemezian A."/>
            <person name="Eisen J."/>
            <person name="Coil D."/>
        </authorList>
    </citation>
    <scope>NUCLEOTIDE SEQUENCE</scope>
    <source>
        <strain evidence="9">214.1.1</strain>
    </source>
</reference>
<dbReference type="PANTHER" id="PTHR30472:SF65">
    <property type="entry name" value="SIDEROPHORE TRANSPORT SYSTEM PERMEASE PROTEIN YFIZ-RELATED"/>
    <property type="match status" value="1"/>
</dbReference>
<feature type="transmembrane region" description="Helical" evidence="8">
    <location>
        <begin position="65"/>
        <end position="82"/>
    </location>
</feature>
<comment type="subcellular location">
    <subcellularLocation>
        <location evidence="1">Cell membrane</location>
        <topology evidence="1">Multi-pass membrane protein</topology>
    </subcellularLocation>
</comment>
<feature type="transmembrane region" description="Helical" evidence="8">
    <location>
        <begin position="119"/>
        <end position="139"/>
    </location>
</feature>
<keyword evidence="4" id="KW-1003">Cell membrane</keyword>
<proteinExistence type="inferred from homology"/>
<evidence type="ECO:0000256" key="8">
    <source>
        <dbReference type="SAM" id="Phobius"/>
    </source>
</evidence>
<keyword evidence="10" id="KW-1185">Reference proteome</keyword>
<dbReference type="RefSeq" id="WP_251221719.1">
    <property type="nucleotide sequence ID" value="NZ_JAMBOL010000001.1"/>
</dbReference>
<evidence type="ECO:0000256" key="1">
    <source>
        <dbReference type="ARBA" id="ARBA00004651"/>
    </source>
</evidence>
<dbReference type="Proteomes" id="UP001139179">
    <property type="component" value="Unassembled WGS sequence"/>
</dbReference>
<feature type="transmembrane region" description="Helical" evidence="8">
    <location>
        <begin position="146"/>
        <end position="170"/>
    </location>
</feature>
<protein>
    <submittedName>
        <fullName evidence="9">Iron ABC transporter permease</fullName>
    </submittedName>
</protein>
<comment type="caution">
    <text evidence="9">The sequence shown here is derived from an EMBL/GenBank/DDBJ whole genome shotgun (WGS) entry which is preliminary data.</text>
</comment>
<keyword evidence="6 8" id="KW-1133">Transmembrane helix</keyword>
<feature type="transmembrane region" description="Helical" evidence="8">
    <location>
        <begin position="278"/>
        <end position="299"/>
    </location>
</feature>
<dbReference type="PANTHER" id="PTHR30472">
    <property type="entry name" value="FERRIC ENTEROBACTIN TRANSPORT SYSTEM PERMEASE PROTEIN"/>
    <property type="match status" value="1"/>
</dbReference>
<dbReference type="Pfam" id="PF01032">
    <property type="entry name" value="FecCD"/>
    <property type="match status" value="1"/>
</dbReference>
<dbReference type="AlphaFoldDB" id="A0A9X2DLQ0"/>
<evidence type="ECO:0000256" key="4">
    <source>
        <dbReference type="ARBA" id="ARBA00022475"/>
    </source>
</evidence>
<dbReference type="FunFam" id="1.10.3470.10:FF:000001">
    <property type="entry name" value="Vitamin B12 ABC transporter permease BtuC"/>
    <property type="match status" value="1"/>
</dbReference>
<dbReference type="GO" id="GO:0022857">
    <property type="term" value="F:transmembrane transporter activity"/>
    <property type="evidence" value="ECO:0007669"/>
    <property type="project" value="InterPro"/>
</dbReference>
<dbReference type="GO" id="GO:0033214">
    <property type="term" value="P:siderophore-iron import into cell"/>
    <property type="evidence" value="ECO:0007669"/>
    <property type="project" value="TreeGrafter"/>
</dbReference>
<keyword evidence="3" id="KW-0813">Transport</keyword>
<accession>A0A9X2DLQ0</accession>
<comment type="similarity">
    <text evidence="2">Belongs to the binding-protein-dependent transport system permease family. FecCD subfamily.</text>
</comment>
<dbReference type="InterPro" id="IPR037294">
    <property type="entry name" value="ABC_BtuC-like"/>
</dbReference>
<dbReference type="InterPro" id="IPR000522">
    <property type="entry name" value="ABC_transptr_permease_BtuC"/>
</dbReference>
<dbReference type="CDD" id="cd06550">
    <property type="entry name" value="TM_ABC_iron-siderophores_like"/>
    <property type="match status" value="1"/>
</dbReference>
<evidence type="ECO:0000256" key="3">
    <source>
        <dbReference type="ARBA" id="ARBA00022448"/>
    </source>
</evidence>